<sequence length="31" mass="3589">MNLKRHELGWGVQADGIDVERVEKELLCGHR</sequence>
<comment type="caution">
    <text evidence="1">The sequence shown here is derived from an EMBL/GenBank/DDBJ whole genome shotgun (WGS) entry which is preliminary data.</text>
</comment>
<gene>
    <name evidence="1" type="ORF">Cflav_PD4871</name>
</gene>
<reference evidence="1 2" key="1">
    <citation type="journal article" date="2011" name="J. Bacteriol.">
        <title>Genome sequence of 'Pedosphaera parvula' Ellin514, an aerobic Verrucomicrobial isolate from pasture soil.</title>
        <authorList>
            <person name="Kant R."/>
            <person name="van Passel M.W."/>
            <person name="Sangwan P."/>
            <person name="Palva A."/>
            <person name="Lucas S."/>
            <person name="Copeland A."/>
            <person name="Lapidus A."/>
            <person name="Glavina Del Rio T."/>
            <person name="Dalin E."/>
            <person name="Tice H."/>
            <person name="Bruce D."/>
            <person name="Goodwin L."/>
            <person name="Pitluck S."/>
            <person name="Chertkov O."/>
            <person name="Larimer F.W."/>
            <person name="Land M.L."/>
            <person name="Hauser L."/>
            <person name="Brettin T.S."/>
            <person name="Detter J.C."/>
            <person name="Han S."/>
            <person name="de Vos W.M."/>
            <person name="Janssen P.H."/>
            <person name="Smidt H."/>
        </authorList>
    </citation>
    <scope>NUCLEOTIDE SEQUENCE [LARGE SCALE GENOMIC DNA]</scope>
    <source>
        <strain evidence="1 2">Ellin514</strain>
    </source>
</reference>
<dbReference type="STRING" id="320771.Cflav_PD4871"/>
<keyword evidence="2" id="KW-1185">Reference proteome</keyword>
<dbReference type="EMBL" id="ABOX02000005">
    <property type="protein sequence ID" value="EEF62236.1"/>
    <property type="molecule type" value="Genomic_DNA"/>
</dbReference>
<evidence type="ECO:0000313" key="2">
    <source>
        <dbReference type="Proteomes" id="UP000003688"/>
    </source>
</evidence>
<name>B9XCP0_PEDPL</name>
<protein>
    <submittedName>
        <fullName evidence="1">Uncharacterized protein</fullName>
    </submittedName>
</protein>
<accession>B9XCP0</accession>
<proteinExistence type="predicted"/>
<dbReference type="Proteomes" id="UP000003688">
    <property type="component" value="Unassembled WGS sequence"/>
</dbReference>
<organism evidence="1 2">
    <name type="scientific">Pedosphaera parvula (strain Ellin514)</name>
    <dbReference type="NCBI Taxonomy" id="320771"/>
    <lineage>
        <taxon>Bacteria</taxon>
        <taxon>Pseudomonadati</taxon>
        <taxon>Verrucomicrobiota</taxon>
        <taxon>Pedosphaerae</taxon>
        <taxon>Pedosphaerales</taxon>
        <taxon>Pedosphaeraceae</taxon>
        <taxon>Pedosphaera</taxon>
    </lineage>
</organism>
<dbReference type="AlphaFoldDB" id="B9XCP0"/>
<evidence type="ECO:0000313" key="1">
    <source>
        <dbReference type="EMBL" id="EEF62236.1"/>
    </source>
</evidence>